<gene>
    <name evidence="2" type="ordered locus">Mpe_A1624</name>
</gene>
<reference evidence="2 3" key="1">
    <citation type="journal article" date="2007" name="J. Bacteriol.">
        <title>Whole-genome analysis of the methyl tert-butyl ether-degrading beta-proteobacterium Methylibium petroleiphilum PM1.</title>
        <authorList>
            <person name="Kane S.R."/>
            <person name="Chakicherla A.Y."/>
            <person name="Chain P.S.G."/>
            <person name="Schmidt R."/>
            <person name="Shin M.W."/>
            <person name="Legler T.C."/>
            <person name="Scow K.M."/>
            <person name="Larimer F.W."/>
            <person name="Lucas S.M."/>
            <person name="Richardson P.M."/>
            <person name="Hristova K.R."/>
        </authorList>
    </citation>
    <scope>NUCLEOTIDE SEQUENCE [LARGE SCALE GENOMIC DNA]</scope>
    <source>
        <strain evidence="3">ATCC BAA-1232 / LMG 22953 / PM1</strain>
    </source>
</reference>
<dbReference type="eggNOG" id="ENOG50314VI">
    <property type="taxonomic scope" value="Bacteria"/>
</dbReference>
<keyword evidence="2" id="KW-0472">Membrane</keyword>
<dbReference type="EMBL" id="CP000555">
    <property type="protein sequence ID" value="ABM94586.1"/>
    <property type="molecule type" value="Genomic_DNA"/>
</dbReference>
<keyword evidence="1" id="KW-0732">Signal</keyword>
<evidence type="ECO:0000313" key="2">
    <source>
        <dbReference type="EMBL" id="ABM94586.1"/>
    </source>
</evidence>
<dbReference type="AlphaFoldDB" id="A2SG97"/>
<dbReference type="KEGG" id="mpt:Mpe_A1624"/>
<dbReference type="STRING" id="420662.Mpe_A1624"/>
<protein>
    <submittedName>
        <fullName evidence="2">Conserved hypothetical transmembrane protein</fullName>
    </submittedName>
</protein>
<evidence type="ECO:0000256" key="1">
    <source>
        <dbReference type="SAM" id="SignalP"/>
    </source>
</evidence>
<dbReference type="HOGENOM" id="CLU_139006_0_0_4"/>
<accession>A2SG97</accession>
<keyword evidence="3" id="KW-1185">Reference proteome</keyword>
<keyword evidence="2" id="KW-0812">Transmembrane</keyword>
<organism evidence="2 3">
    <name type="scientific">Methylibium petroleiphilum (strain ATCC BAA-1232 / LMG 22953 / PM1)</name>
    <dbReference type="NCBI Taxonomy" id="420662"/>
    <lineage>
        <taxon>Bacteria</taxon>
        <taxon>Pseudomonadati</taxon>
        <taxon>Pseudomonadota</taxon>
        <taxon>Betaproteobacteria</taxon>
        <taxon>Burkholderiales</taxon>
        <taxon>Sphaerotilaceae</taxon>
        <taxon>Methylibium</taxon>
    </lineage>
</organism>
<dbReference type="Proteomes" id="UP000000366">
    <property type="component" value="Chromosome"/>
</dbReference>
<feature type="signal peptide" evidence="1">
    <location>
        <begin position="1"/>
        <end position="33"/>
    </location>
</feature>
<feature type="chain" id="PRO_5002646385" evidence="1">
    <location>
        <begin position="34"/>
        <end position="143"/>
    </location>
</feature>
<evidence type="ECO:0000313" key="3">
    <source>
        <dbReference type="Proteomes" id="UP000000366"/>
    </source>
</evidence>
<name>A2SG97_METPP</name>
<proteinExistence type="predicted"/>
<sequence length="143" mass="15574">MADVNFSKRLRARLIGILSMALLFSQIAVTAYACPALGERADTGAADIAAMAGMPCAEMMAAGEPLDPEQPTLCMQHCQFGSTSHVVDHVPSVFAPVTAFPALFTVSFDERFHLALRSWAEDDRLRDRPPPLAHSIAHCCYRI</sequence>